<dbReference type="VEuPathDB" id="MicrosporidiaDB:DI09_79p50"/>
<proteinExistence type="predicted"/>
<dbReference type="Proteomes" id="UP000029725">
    <property type="component" value="Unassembled WGS sequence"/>
</dbReference>
<name>A0A098VMH4_9MICR</name>
<gene>
    <name evidence="1" type="ORF">DI09_79p50</name>
</gene>
<keyword evidence="2" id="KW-1185">Reference proteome</keyword>
<accession>A0A098VMH4</accession>
<comment type="caution">
    <text evidence="1">The sequence shown here is derived from an EMBL/GenBank/DDBJ whole genome shotgun (WGS) entry which is preliminary data.</text>
</comment>
<dbReference type="AlphaFoldDB" id="A0A098VMH4"/>
<dbReference type="HOGENOM" id="CLU_1294688_0_0_1"/>
<reference evidence="1 2" key="1">
    <citation type="submission" date="2014-04" db="EMBL/GenBank/DDBJ databases">
        <title>A new species of microsporidia sheds light on the evolution of extreme parasitism.</title>
        <authorList>
            <person name="Haag K.L."/>
            <person name="James T.Y."/>
            <person name="Larsson R."/>
            <person name="Schaer T.M."/>
            <person name="Refardt D."/>
            <person name="Pombert J.-F."/>
            <person name="Ebert D."/>
        </authorList>
    </citation>
    <scope>NUCLEOTIDE SEQUENCE [LARGE SCALE GENOMIC DNA]</scope>
    <source>
        <strain evidence="1 2">UGP3</strain>
        <tissue evidence="1">Spores</tissue>
    </source>
</reference>
<evidence type="ECO:0000313" key="2">
    <source>
        <dbReference type="Proteomes" id="UP000029725"/>
    </source>
</evidence>
<dbReference type="EMBL" id="JMKJ01000589">
    <property type="protein sequence ID" value="KGG50282.1"/>
    <property type="molecule type" value="Genomic_DNA"/>
</dbReference>
<dbReference type="GeneID" id="25260832"/>
<dbReference type="RefSeq" id="XP_013236726.1">
    <property type="nucleotide sequence ID" value="XM_013381272.1"/>
</dbReference>
<organism evidence="1 2">
    <name type="scientific">Mitosporidium daphniae</name>
    <dbReference type="NCBI Taxonomy" id="1485682"/>
    <lineage>
        <taxon>Eukaryota</taxon>
        <taxon>Fungi</taxon>
        <taxon>Fungi incertae sedis</taxon>
        <taxon>Microsporidia</taxon>
        <taxon>Mitosporidium</taxon>
    </lineage>
</organism>
<sequence length="213" mass="22999">MSYYSSIYLKLAETFDKLASSPERLKSQCAAISIEQLDDILVLLKKATYPPASKDLGGSAHPKCPGLFDPSDSKFIFSEVKNNVDQEIVGANADGGNQALEVFTKDKDPISNVVEPMEECVGNVTPAPMETSLDNVSHAAMEESLDNVTSAPMDLNTEKSNKSQLGAPFYTLPTQSLASKPLPTYDFGYIDSLGARTTSTSSHECTGLPIYLF</sequence>
<protein>
    <submittedName>
        <fullName evidence="1">Uncharacterized protein</fullName>
    </submittedName>
</protein>
<evidence type="ECO:0000313" key="1">
    <source>
        <dbReference type="EMBL" id="KGG50282.1"/>
    </source>
</evidence>